<dbReference type="InterPro" id="IPR017930">
    <property type="entry name" value="Myb_dom"/>
</dbReference>
<evidence type="ECO:0000256" key="2">
    <source>
        <dbReference type="ARBA" id="ARBA00023163"/>
    </source>
</evidence>
<evidence type="ECO:0000313" key="8">
    <source>
        <dbReference type="Proteomes" id="UP000237271"/>
    </source>
</evidence>
<sequence length="264" mass="29109">MAISDQVRSQLFQADAPSPNCSAKAIRIPTTRGGATRGGLAPRSPGSGRGLWTPEEHLRFLEALDKYPSGPWKCIAAYVGNKTARQAMTHGQKYRQKIARRRRGLKKIVRDLQFAAGDEQDTERLSIESNPTALSEQDFEAFVASLDLATELQPDAVDAPPLDDSPLVVPTTTFDESLESFSLELDVPTPPTSESGLPLTTPQQDVHHWVVMERADASSEEFSSLLAQAFQTGAVRPEQLYTHIEPLDVVESLESFEFDAFELR</sequence>
<comment type="caution">
    <text evidence="7">The sequence shown here is derived from an EMBL/GenBank/DDBJ whole genome shotgun (WGS) entry which is preliminary data.</text>
</comment>
<evidence type="ECO:0000259" key="6">
    <source>
        <dbReference type="PROSITE" id="PS51294"/>
    </source>
</evidence>
<accession>A0A2P4X2B4</accession>
<dbReference type="PANTHER" id="PTHR12802">
    <property type="entry name" value="SWI/SNF COMPLEX-RELATED"/>
    <property type="match status" value="1"/>
</dbReference>
<dbReference type="OrthoDB" id="118550at2759"/>
<dbReference type="CDD" id="cd00167">
    <property type="entry name" value="SANT"/>
    <property type="match status" value="1"/>
</dbReference>
<dbReference type="PROSITE" id="PS50090">
    <property type="entry name" value="MYB_LIKE"/>
    <property type="match status" value="1"/>
</dbReference>
<name>A0A2P4X2B4_9STRA</name>
<keyword evidence="8" id="KW-1185">Reference proteome</keyword>
<gene>
    <name evidence="7" type="ORF">PHPALM_31529</name>
</gene>
<protein>
    <submittedName>
        <fullName evidence="7">Myb-like DNA-binding protein</fullName>
    </submittedName>
</protein>
<dbReference type="NCBIfam" id="TIGR01557">
    <property type="entry name" value="myb_SHAQKYF"/>
    <property type="match status" value="1"/>
</dbReference>
<evidence type="ECO:0000256" key="4">
    <source>
        <dbReference type="SAM" id="MobiDB-lite"/>
    </source>
</evidence>
<dbReference type="AlphaFoldDB" id="A0A2P4X2B4"/>
<reference evidence="7 8" key="1">
    <citation type="journal article" date="2017" name="Genome Biol. Evol.">
        <title>Phytophthora megakarya and P. palmivora, closely related causal agents of cacao black pod rot, underwent increases in genome sizes and gene numbers by different mechanisms.</title>
        <authorList>
            <person name="Ali S.S."/>
            <person name="Shao J."/>
            <person name="Lary D.J."/>
            <person name="Kronmiller B."/>
            <person name="Shen D."/>
            <person name="Strem M.D."/>
            <person name="Amoako-Attah I."/>
            <person name="Akrofi A.Y."/>
            <person name="Begoude B.A."/>
            <person name="Ten Hoopen G.M."/>
            <person name="Coulibaly K."/>
            <person name="Kebe B.I."/>
            <person name="Melnick R.L."/>
            <person name="Guiltinan M.J."/>
            <person name="Tyler B.M."/>
            <person name="Meinhardt L.W."/>
            <person name="Bailey B.A."/>
        </authorList>
    </citation>
    <scope>NUCLEOTIDE SEQUENCE [LARGE SCALE GENOMIC DNA]</scope>
    <source>
        <strain evidence="8">sbr112.9</strain>
    </source>
</reference>
<evidence type="ECO:0000259" key="5">
    <source>
        <dbReference type="PROSITE" id="PS50090"/>
    </source>
</evidence>
<evidence type="ECO:0000313" key="7">
    <source>
        <dbReference type="EMBL" id="POM59701.1"/>
    </source>
</evidence>
<dbReference type="SUPFAM" id="SSF46689">
    <property type="entry name" value="Homeodomain-like"/>
    <property type="match status" value="1"/>
</dbReference>
<proteinExistence type="predicted"/>
<dbReference type="Gene3D" id="1.10.10.60">
    <property type="entry name" value="Homeodomain-like"/>
    <property type="match status" value="1"/>
</dbReference>
<dbReference type="InterPro" id="IPR009057">
    <property type="entry name" value="Homeodomain-like_sf"/>
</dbReference>
<keyword evidence="3" id="KW-0539">Nucleus</keyword>
<dbReference type="SMART" id="SM00717">
    <property type="entry name" value="SANT"/>
    <property type="match status" value="1"/>
</dbReference>
<organism evidence="7 8">
    <name type="scientific">Phytophthora palmivora</name>
    <dbReference type="NCBI Taxonomy" id="4796"/>
    <lineage>
        <taxon>Eukaryota</taxon>
        <taxon>Sar</taxon>
        <taxon>Stramenopiles</taxon>
        <taxon>Oomycota</taxon>
        <taxon>Peronosporomycetes</taxon>
        <taxon>Peronosporales</taxon>
        <taxon>Peronosporaceae</taxon>
        <taxon>Phytophthora</taxon>
    </lineage>
</organism>
<feature type="region of interest" description="Disordered" evidence="4">
    <location>
        <begin position="30"/>
        <end position="51"/>
    </location>
</feature>
<dbReference type="GO" id="GO:0003677">
    <property type="term" value="F:DNA binding"/>
    <property type="evidence" value="ECO:0007669"/>
    <property type="project" value="UniProtKB-KW"/>
</dbReference>
<evidence type="ECO:0000256" key="3">
    <source>
        <dbReference type="ARBA" id="ARBA00023242"/>
    </source>
</evidence>
<keyword evidence="2" id="KW-0804">Transcription</keyword>
<dbReference type="EMBL" id="NCKW01017053">
    <property type="protein sequence ID" value="POM59701.1"/>
    <property type="molecule type" value="Genomic_DNA"/>
</dbReference>
<feature type="domain" description="Myb-like" evidence="5">
    <location>
        <begin position="44"/>
        <end position="95"/>
    </location>
</feature>
<keyword evidence="1" id="KW-0805">Transcription regulation</keyword>
<dbReference type="InterPro" id="IPR006447">
    <property type="entry name" value="Myb_dom_plants"/>
</dbReference>
<dbReference type="InterPro" id="IPR001005">
    <property type="entry name" value="SANT/Myb"/>
</dbReference>
<feature type="domain" description="HTH myb-type" evidence="6">
    <location>
        <begin position="44"/>
        <end position="99"/>
    </location>
</feature>
<dbReference type="Proteomes" id="UP000237271">
    <property type="component" value="Unassembled WGS sequence"/>
</dbReference>
<dbReference type="PROSITE" id="PS51294">
    <property type="entry name" value="HTH_MYB"/>
    <property type="match status" value="1"/>
</dbReference>
<evidence type="ECO:0000256" key="1">
    <source>
        <dbReference type="ARBA" id="ARBA00023015"/>
    </source>
</evidence>
<feature type="compositionally biased region" description="Low complexity" evidence="4">
    <location>
        <begin position="30"/>
        <end position="43"/>
    </location>
</feature>
<dbReference type="Pfam" id="PF00249">
    <property type="entry name" value="Myb_DNA-binding"/>
    <property type="match status" value="1"/>
</dbReference>
<keyword evidence="7" id="KW-0238">DNA-binding</keyword>
<dbReference type="PANTHER" id="PTHR12802:SF155">
    <property type="entry name" value="DEUBIQUITINASE MYSM1"/>
    <property type="match status" value="1"/>
</dbReference>